<dbReference type="Pfam" id="PF11279">
    <property type="entry name" value="DUF3080"/>
    <property type="match status" value="1"/>
</dbReference>
<dbReference type="PROSITE" id="PS51257">
    <property type="entry name" value="PROKAR_LIPOPROTEIN"/>
    <property type="match status" value="1"/>
</dbReference>
<dbReference type="Proteomes" id="UP000037515">
    <property type="component" value="Unassembled WGS sequence"/>
</dbReference>
<dbReference type="EMBL" id="LHPJ01000007">
    <property type="protein sequence ID" value="KOO03469.1"/>
    <property type="molecule type" value="Genomic_DNA"/>
</dbReference>
<sequence>MRRTFIILSSLFIFGCDWSKSEVDDKFSTYLSRIANVQGSDALAFKDNINITLPTKRELTFNIPTVTIGLLDSYELRKCDLFNLIAERNSVLGKVQDQFRNFDYQVQLIYGIDNCLLNKNISSALKDQLTQLLETKINQLPLHFSNLIYTSEAMRSQLTAYQWVTNDNASISSELLQAFNQIDAAFQIREQVSSTDRLNSVVPHQEVLEKDPKIGELSYSMLNASIKLNVISQQLQLHDGAILCGQYRDTTKFKYLRNVFQQQFIDDIQPYLAKIDSAYMRLEPMLSFTQATHPDFTYPIQQHHSQFRQAIKDHVGYWKTLFQRCGALPNL</sequence>
<dbReference type="OrthoDB" id="5760979at2"/>
<evidence type="ECO:0000313" key="2">
    <source>
        <dbReference type="Proteomes" id="UP000037515"/>
    </source>
</evidence>
<reference evidence="2" key="1">
    <citation type="submission" date="2015-08" db="EMBL/GenBank/DDBJ databases">
        <title>Vibrio galatheae sp. nov., a novel member of the Vibrionaceae family isolated from the Solomon Islands.</title>
        <authorList>
            <person name="Giubergia S."/>
            <person name="Machado H."/>
            <person name="Mateiu R.V."/>
            <person name="Gram L."/>
        </authorList>
    </citation>
    <scope>NUCLEOTIDE SEQUENCE [LARGE SCALE GENOMIC DNA]</scope>
    <source>
        <strain evidence="2">DSM 19584</strain>
    </source>
</reference>
<evidence type="ECO:0000313" key="1">
    <source>
        <dbReference type="EMBL" id="KOO03469.1"/>
    </source>
</evidence>
<evidence type="ECO:0008006" key="3">
    <source>
        <dbReference type="Google" id="ProtNLM"/>
    </source>
</evidence>
<proteinExistence type="predicted"/>
<protein>
    <recommendedName>
        <fullName evidence="3">DUF3080 domain-containing protein</fullName>
    </recommendedName>
</protein>
<dbReference type="RefSeq" id="WP_082331676.1">
    <property type="nucleotide sequence ID" value="NZ_LHPJ01000007.1"/>
</dbReference>
<accession>A0A0M0HN44</accession>
<comment type="caution">
    <text evidence="1">The sequence shown here is derived from an EMBL/GenBank/DDBJ whole genome shotgun (WGS) entry which is preliminary data.</text>
</comment>
<dbReference type="STRING" id="693.AKJ17_08925"/>
<dbReference type="AlphaFoldDB" id="A0A0M0HN44"/>
<dbReference type="PATRIC" id="fig|693.5.peg.1826"/>
<name>A0A0M0HN44_VIBNE</name>
<dbReference type="InterPro" id="IPR021431">
    <property type="entry name" value="DUF3080"/>
</dbReference>
<organism evidence="1 2">
    <name type="scientific">Vibrio nereis</name>
    <dbReference type="NCBI Taxonomy" id="693"/>
    <lineage>
        <taxon>Bacteria</taxon>
        <taxon>Pseudomonadati</taxon>
        <taxon>Pseudomonadota</taxon>
        <taxon>Gammaproteobacteria</taxon>
        <taxon>Vibrionales</taxon>
        <taxon>Vibrionaceae</taxon>
        <taxon>Vibrio</taxon>
    </lineage>
</organism>
<gene>
    <name evidence="1" type="ORF">AKJ17_08925</name>
</gene>
<keyword evidence="2" id="KW-1185">Reference proteome</keyword>